<sequence>MDFEFQISTAVKVTFDMGFICSSDLFGSFWTHSNLDLKVSVDYNQREFLSEELMAGVVLVWFKLNINYNEIFID</sequence>
<comment type="caution">
    <text evidence="1">The sequence shown here is derived from an EMBL/GenBank/DDBJ whole genome shotgun (WGS) entry which is preliminary data.</text>
</comment>
<evidence type="ECO:0000313" key="1">
    <source>
        <dbReference type="EMBL" id="CAB5329347.1"/>
    </source>
</evidence>
<gene>
    <name evidence="1" type="ORF">CHRIB12_LOCUS2789</name>
</gene>
<name>A0A916DZG7_9GLOM</name>
<evidence type="ECO:0000313" key="2">
    <source>
        <dbReference type="Proteomes" id="UP000684084"/>
    </source>
</evidence>
<protein>
    <submittedName>
        <fullName evidence="1">Uncharacterized protein</fullName>
    </submittedName>
</protein>
<reference evidence="1" key="1">
    <citation type="submission" date="2020-05" db="EMBL/GenBank/DDBJ databases">
        <authorList>
            <person name="Rincon C."/>
            <person name="Sanders R I."/>
            <person name="Robbins C."/>
            <person name="Chaturvedi A."/>
        </authorList>
    </citation>
    <scope>NUCLEOTIDE SEQUENCE</scope>
    <source>
        <strain evidence="1">CHB12</strain>
    </source>
</reference>
<organism evidence="1 2">
    <name type="scientific">Rhizophagus irregularis</name>
    <dbReference type="NCBI Taxonomy" id="588596"/>
    <lineage>
        <taxon>Eukaryota</taxon>
        <taxon>Fungi</taxon>
        <taxon>Fungi incertae sedis</taxon>
        <taxon>Mucoromycota</taxon>
        <taxon>Glomeromycotina</taxon>
        <taxon>Glomeromycetes</taxon>
        <taxon>Glomerales</taxon>
        <taxon>Glomeraceae</taxon>
        <taxon>Rhizophagus</taxon>
    </lineage>
</organism>
<dbReference type="Proteomes" id="UP000684084">
    <property type="component" value="Unassembled WGS sequence"/>
</dbReference>
<dbReference type="AlphaFoldDB" id="A0A916DZG7"/>
<proteinExistence type="predicted"/>
<dbReference type="EMBL" id="CAGKOT010000004">
    <property type="protein sequence ID" value="CAB5329347.1"/>
    <property type="molecule type" value="Genomic_DNA"/>
</dbReference>
<accession>A0A916DZG7</accession>
<dbReference type="OrthoDB" id="10351224at2759"/>